<dbReference type="HAMAP" id="MF_00202">
    <property type="entry name" value="Idi"/>
    <property type="match status" value="1"/>
</dbReference>
<protein>
    <recommendedName>
        <fullName evidence="3 10">Isopentenyl-diphosphate delta-isomerase</fullName>
        <ecNumber evidence="3 10">5.3.3.2</ecNumber>
    </recommendedName>
</protein>
<dbReference type="CDD" id="cd02885">
    <property type="entry name" value="NUDIX_IPP_Isomerase"/>
    <property type="match status" value="1"/>
</dbReference>
<keyword evidence="7" id="KW-0464">Manganese</keyword>
<name>A0AAJ6BGA5_9BACT</name>
<dbReference type="InterPro" id="IPR000086">
    <property type="entry name" value="NUDIX_hydrolase_dom"/>
</dbReference>
<dbReference type="InterPro" id="IPR015797">
    <property type="entry name" value="NUDIX_hydrolase-like_dom_sf"/>
</dbReference>
<dbReference type="InterPro" id="IPR011876">
    <property type="entry name" value="IsopentenylPP_isomerase_typ1"/>
</dbReference>
<accession>A0AAJ6BGA5</accession>
<dbReference type="EMBL" id="CP119311">
    <property type="protein sequence ID" value="WEK36515.1"/>
    <property type="molecule type" value="Genomic_DNA"/>
</dbReference>
<evidence type="ECO:0000256" key="3">
    <source>
        <dbReference type="ARBA" id="ARBA00012057"/>
    </source>
</evidence>
<feature type="domain" description="Nudix hydrolase" evidence="12">
    <location>
        <begin position="29"/>
        <end position="161"/>
    </location>
</feature>
<dbReference type="Gene3D" id="3.90.79.10">
    <property type="entry name" value="Nucleoside Triphosphate Pyrophosphohydrolase"/>
    <property type="match status" value="1"/>
</dbReference>
<proteinExistence type="inferred from homology"/>
<dbReference type="PANTHER" id="PTHR10885:SF0">
    <property type="entry name" value="ISOPENTENYL-DIPHOSPHATE DELTA-ISOMERASE"/>
    <property type="match status" value="1"/>
</dbReference>
<dbReference type="GO" id="GO:0004452">
    <property type="term" value="F:isopentenyl-diphosphate delta-isomerase activity"/>
    <property type="evidence" value="ECO:0007669"/>
    <property type="project" value="UniProtKB-UniRule"/>
</dbReference>
<dbReference type="InterPro" id="IPR056375">
    <property type="entry name" value="Idi_bact"/>
</dbReference>
<keyword evidence="5" id="KW-0479">Metal-binding</keyword>
<gene>
    <name evidence="13" type="primary">idi</name>
    <name evidence="13" type="ORF">P0Y53_03300</name>
</gene>
<comment type="similarity">
    <text evidence="2">Belongs to the IPP isomerase type 1 family.</text>
</comment>
<dbReference type="Proteomes" id="UP001220610">
    <property type="component" value="Chromosome"/>
</dbReference>
<reference evidence="13" key="1">
    <citation type="submission" date="2023-03" db="EMBL/GenBank/DDBJ databases">
        <title>Andean soil-derived lignocellulolytic bacterial consortium as a source of novel taxa and putative plastic-active enzymes.</title>
        <authorList>
            <person name="Diaz-Garcia L."/>
            <person name="Chuvochina M."/>
            <person name="Feuerriegel G."/>
            <person name="Bunk B."/>
            <person name="Sproer C."/>
            <person name="Streit W.R."/>
            <person name="Rodriguez L.M."/>
            <person name="Overmann J."/>
            <person name="Jimenez D.J."/>
        </authorList>
    </citation>
    <scope>NUCLEOTIDE SEQUENCE</scope>
    <source>
        <strain evidence="13">MAG 7</strain>
    </source>
</reference>
<dbReference type="AlphaFoldDB" id="A0AAJ6BGA5"/>
<keyword evidence="4" id="KW-0963">Cytoplasm</keyword>
<evidence type="ECO:0000313" key="13">
    <source>
        <dbReference type="EMBL" id="WEK36515.1"/>
    </source>
</evidence>
<evidence type="ECO:0000256" key="8">
    <source>
        <dbReference type="ARBA" id="ARBA00023229"/>
    </source>
</evidence>
<keyword evidence="8" id="KW-0414">Isoprene biosynthesis</keyword>
<dbReference type="GO" id="GO:0009240">
    <property type="term" value="P:isopentenyl diphosphate biosynthetic process"/>
    <property type="evidence" value="ECO:0007669"/>
    <property type="project" value="TreeGrafter"/>
</dbReference>
<keyword evidence="6" id="KW-0460">Magnesium</keyword>
<evidence type="ECO:0000256" key="5">
    <source>
        <dbReference type="ARBA" id="ARBA00022723"/>
    </source>
</evidence>
<evidence type="ECO:0000256" key="4">
    <source>
        <dbReference type="ARBA" id="ARBA00022490"/>
    </source>
</evidence>
<sequence>MNLQEVILVNERDEPIGTMEKMEAHRKALLHRAFSVFIFNREGEMLLQQRALDKYHSGGLWTNACCSHPAPGEATSQAAARRLQEELGFTTSLEPVFTFTYRTDFDNGLIEHEYDHVFTGLYNGVIRPNAAEVMAWRYSSLEAISKGLQEQPDTYTSWFHIAFPRVAQWIRQHGPVKENQ</sequence>
<evidence type="ECO:0000256" key="11">
    <source>
        <dbReference type="PIRSR" id="PIRSR018427-1"/>
    </source>
</evidence>
<dbReference type="PANTHER" id="PTHR10885">
    <property type="entry name" value="ISOPENTENYL-DIPHOSPHATE DELTA-ISOMERASE"/>
    <property type="match status" value="1"/>
</dbReference>
<dbReference type="GO" id="GO:0005737">
    <property type="term" value="C:cytoplasm"/>
    <property type="evidence" value="ECO:0007669"/>
    <property type="project" value="TreeGrafter"/>
</dbReference>
<evidence type="ECO:0000256" key="2">
    <source>
        <dbReference type="ARBA" id="ARBA00007579"/>
    </source>
</evidence>
<dbReference type="GO" id="GO:0046872">
    <property type="term" value="F:metal ion binding"/>
    <property type="evidence" value="ECO:0007669"/>
    <property type="project" value="UniProtKB-KW"/>
</dbReference>
<dbReference type="PIRSF" id="PIRSF018427">
    <property type="entry name" value="Isopntndiph_ism"/>
    <property type="match status" value="1"/>
</dbReference>
<organism evidence="13 14">
    <name type="scientific">Candidatus Pseudobacter hemicellulosilyticus</name>
    <dbReference type="NCBI Taxonomy" id="3121375"/>
    <lineage>
        <taxon>Bacteria</taxon>
        <taxon>Pseudomonadati</taxon>
        <taxon>Bacteroidota</taxon>
        <taxon>Chitinophagia</taxon>
        <taxon>Chitinophagales</taxon>
        <taxon>Chitinophagaceae</taxon>
        <taxon>Pseudobacter</taxon>
    </lineage>
</organism>
<dbReference type="SUPFAM" id="SSF55811">
    <property type="entry name" value="Nudix"/>
    <property type="match status" value="1"/>
</dbReference>
<dbReference type="NCBIfam" id="NF002995">
    <property type="entry name" value="PRK03759.1"/>
    <property type="match status" value="1"/>
</dbReference>
<evidence type="ECO:0000256" key="9">
    <source>
        <dbReference type="ARBA" id="ARBA00023235"/>
    </source>
</evidence>
<evidence type="ECO:0000256" key="10">
    <source>
        <dbReference type="NCBIfam" id="TIGR02150"/>
    </source>
</evidence>
<dbReference type="Pfam" id="PF00293">
    <property type="entry name" value="NUDIX"/>
    <property type="match status" value="1"/>
</dbReference>
<keyword evidence="9 13" id="KW-0413">Isomerase</keyword>
<evidence type="ECO:0000313" key="14">
    <source>
        <dbReference type="Proteomes" id="UP001220610"/>
    </source>
</evidence>
<evidence type="ECO:0000256" key="1">
    <source>
        <dbReference type="ARBA" id="ARBA00004826"/>
    </source>
</evidence>
<dbReference type="EC" id="5.3.3.2" evidence="3 10"/>
<comment type="pathway">
    <text evidence="1">Isoprenoid biosynthesis; dimethylallyl diphosphate biosynthesis; dimethylallyl diphosphate from isopentenyl diphosphate: step 1/1.</text>
</comment>
<evidence type="ECO:0000259" key="12">
    <source>
        <dbReference type="PROSITE" id="PS51462"/>
    </source>
</evidence>
<feature type="active site" evidence="11">
    <location>
        <position position="66"/>
    </location>
</feature>
<evidence type="ECO:0000256" key="6">
    <source>
        <dbReference type="ARBA" id="ARBA00022842"/>
    </source>
</evidence>
<dbReference type="NCBIfam" id="TIGR02150">
    <property type="entry name" value="IPP_isom_1"/>
    <property type="match status" value="1"/>
</dbReference>
<evidence type="ECO:0000256" key="7">
    <source>
        <dbReference type="ARBA" id="ARBA00023211"/>
    </source>
</evidence>
<feature type="active site" evidence="11">
    <location>
        <position position="113"/>
    </location>
</feature>
<dbReference type="PROSITE" id="PS51462">
    <property type="entry name" value="NUDIX"/>
    <property type="match status" value="1"/>
</dbReference>